<keyword evidence="3" id="KW-0812">Transmembrane</keyword>
<keyword evidence="6" id="KW-1185">Reference proteome</keyword>
<evidence type="ECO:0000259" key="4">
    <source>
        <dbReference type="Pfam" id="PF13490"/>
    </source>
</evidence>
<keyword evidence="3" id="KW-0472">Membrane</keyword>
<proteinExistence type="predicted"/>
<protein>
    <recommendedName>
        <fullName evidence="4">Putative zinc-finger domain-containing protein</fullName>
    </recommendedName>
</protein>
<dbReference type="InterPro" id="IPR041916">
    <property type="entry name" value="Anti_sigma_zinc_sf"/>
</dbReference>
<dbReference type="AlphaFoldDB" id="A0A365YCC7"/>
<feature type="transmembrane region" description="Helical" evidence="3">
    <location>
        <begin position="90"/>
        <end position="110"/>
    </location>
</feature>
<reference evidence="5 6" key="1">
    <citation type="submission" date="2018-01" db="EMBL/GenBank/DDBJ databases">
        <title>Glutamicibacter soli strain NHPC-3 Whole genome sequence and assembly.</title>
        <authorList>
            <person name="Choudhury P."/>
            <person name="Gupta D."/>
            <person name="Sengupta K."/>
            <person name="Jawed A."/>
            <person name="Sultana N."/>
            <person name="Saha P."/>
        </authorList>
    </citation>
    <scope>NUCLEOTIDE SEQUENCE [LARGE SCALE GENOMIC DNA]</scope>
    <source>
        <strain evidence="5 6">NHPC-3</strain>
    </source>
</reference>
<dbReference type="Gene3D" id="1.10.10.1320">
    <property type="entry name" value="Anti-sigma factor, zinc-finger domain"/>
    <property type="match status" value="1"/>
</dbReference>
<evidence type="ECO:0000256" key="3">
    <source>
        <dbReference type="SAM" id="Phobius"/>
    </source>
</evidence>
<evidence type="ECO:0000313" key="6">
    <source>
        <dbReference type="Proteomes" id="UP000252167"/>
    </source>
</evidence>
<dbReference type="InterPro" id="IPR027383">
    <property type="entry name" value="Znf_put"/>
</dbReference>
<evidence type="ECO:0000313" key="5">
    <source>
        <dbReference type="EMBL" id="RBM00037.1"/>
    </source>
</evidence>
<feature type="domain" description="Putative zinc-finger" evidence="4">
    <location>
        <begin position="13"/>
        <end position="38"/>
    </location>
</feature>
<evidence type="ECO:0000256" key="1">
    <source>
        <dbReference type="ARBA" id="ARBA00023015"/>
    </source>
</evidence>
<keyword evidence="2" id="KW-0804">Transcription</keyword>
<gene>
    <name evidence="5" type="ORF">C1H84_12960</name>
</gene>
<dbReference type="EMBL" id="POAF01000006">
    <property type="protein sequence ID" value="RBM00037.1"/>
    <property type="molecule type" value="Genomic_DNA"/>
</dbReference>
<accession>A0A365YCC7</accession>
<keyword evidence="1" id="KW-0805">Transcription regulation</keyword>
<evidence type="ECO:0000256" key="2">
    <source>
        <dbReference type="ARBA" id="ARBA00023163"/>
    </source>
</evidence>
<organism evidence="5 6">
    <name type="scientific">Glutamicibacter soli</name>
    <dbReference type="NCBI Taxonomy" id="453836"/>
    <lineage>
        <taxon>Bacteria</taxon>
        <taxon>Bacillati</taxon>
        <taxon>Actinomycetota</taxon>
        <taxon>Actinomycetes</taxon>
        <taxon>Micrococcales</taxon>
        <taxon>Micrococcaceae</taxon>
        <taxon>Glutamicibacter</taxon>
    </lineage>
</organism>
<sequence>MSEHEKFAQWDAAYVLGALEPADRRLFEEHLENCERCQGAVSELSALPGLLSRAHDPEEVTALVPQPPADLFEKTARRAVSARRRRGTRLVLLAAAAVAVILGIGLPFLLRPAAPGPVLALQQVAEQSLSADVGFESVAWGTRLNIDCDYPAGYEFGDANGPWSYALLVTDTKGSTMQVATWKAVPGKKITLQAATSLPVDQIAEVTVKTLAGLTVLQSPMDKNLLDQ</sequence>
<comment type="caution">
    <text evidence="5">The sequence shown here is derived from an EMBL/GenBank/DDBJ whole genome shotgun (WGS) entry which is preliminary data.</text>
</comment>
<dbReference type="RefSeq" id="WP_113607586.1">
    <property type="nucleotide sequence ID" value="NZ_POAF01000006.1"/>
</dbReference>
<name>A0A365YCC7_9MICC</name>
<dbReference type="Pfam" id="PF13490">
    <property type="entry name" value="zf-HC2"/>
    <property type="match status" value="1"/>
</dbReference>
<dbReference type="Proteomes" id="UP000252167">
    <property type="component" value="Unassembled WGS sequence"/>
</dbReference>
<keyword evidence="3" id="KW-1133">Transmembrane helix</keyword>